<proteinExistence type="predicted"/>
<organism evidence="1 2">
    <name type="scientific">Microvirga aerophila</name>
    <dbReference type="NCBI Taxonomy" id="670291"/>
    <lineage>
        <taxon>Bacteria</taxon>
        <taxon>Pseudomonadati</taxon>
        <taxon>Pseudomonadota</taxon>
        <taxon>Alphaproteobacteria</taxon>
        <taxon>Hyphomicrobiales</taxon>
        <taxon>Methylobacteriaceae</taxon>
        <taxon>Microvirga</taxon>
    </lineage>
</organism>
<evidence type="ECO:0000313" key="2">
    <source>
        <dbReference type="Proteomes" id="UP000321085"/>
    </source>
</evidence>
<name>A0A512C319_9HYPH</name>
<protein>
    <submittedName>
        <fullName evidence="1">Uncharacterized protein</fullName>
    </submittedName>
</protein>
<comment type="caution">
    <text evidence="1">The sequence shown here is derived from an EMBL/GenBank/DDBJ whole genome shotgun (WGS) entry which is preliminary data.</text>
</comment>
<dbReference type="AlphaFoldDB" id="A0A512C319"/>
<dbReference type="Proteomes" id="UP000321085">
    <property type="component" value="Unassembled WGS sequence"/>
</dbReference>
<evidence type="ECO:0000313" key="1">
    <source>
        <dbReference type="EMBL" id="GEO18610.1"/>
    </source>
</evidence>
<gene>
    <name evidence="1" type="ORF">MAE02_63060</name>
</gene>
<accession>A0A512C319</accession>
<sequence length="72" mass="7929">MGGGATTMNAYNPPAEGSRAQQYLSECALLLDEAGLVLWTAIEPNFADQIGLRHEIEQETKINVRIANQLWV</sequence>
<reference evidence="1 2" key="1">
    <citation type="submission" date="2019-07" db="EMBL/GenBank/DDBJ databases">
        <title>Whole genome shotgun sequence of Microvirga aerophila NBRC 106136.</title>
        <authorList>
            <person name="Hosoyama A."/>
            <person name="Uohara A."/>
            <person name="Ohji S."/>
            <person name="Ichikawa N."/>
        </authorList>
    </citation>
    <scope>NUCLEOTIDE SEQUENCE [LARGE SCALE GENOMIC DNA]</scope>
    <source>
        <strain evidence="1 2">NBRC 106136</strain>
    </source>
</reference>
<keyword evidence="2" id="KW-1185">Reference proteome</keyword>
<dbReference type="EMBL" id="BJYU01000216">
    <property type="protein sequence ID" value="GEO18610.1"/>
    <property type="molecule type" value="Genomic_DNA"/>
</dbReference>